<evidence type="ECO:0000256" key="12">
    <source>
        <dbReference type="ARBA" id="ARBA00023136"/>
    </source>
</evidence>
<feature type="compositionally biased region" description="Low complexity" evidence="21">
    <location>
        <begin position="660"/>
        <end position="673"/>
    </location>
</feature>
<evidence type="ECO:0000256" key="19">
    <source>
        <dbReference type="ARBA" id="ARBA00025727"/>
    </source>
</evidence>
<name>A0AAD6I6K3_PENCN</name>
<feature type="compositionally biased region" description="Low complexity" evidence="21">
    <location>
        <begin position="584"/>
        <end position="653"/>
    </location>
</feature>
<evidence type="ECO:0000256" key="16">
    <source>
        <dbReference type="ARBA" id="ARBA00023295"/>
    </source>
</evidence>
<feature type="domain" description="GH18" evidence="23">
    <location>
        <begin position="28"/>
        <end position="332"/>
    </location>
</feature>
<comment type="subcellular location">
    <subcellularLocation>
        <location evidence="3">Cell membrane</location>
        <topology evidence="3">Lipid-anchor</topology>
        <topology evidence="3">GPI-anchor</topology>
    </subcellularLocation>
    <subcellularLocation>
        <location evidence="2">Secreted</location>
        <location evidence="2">Cell wall</location>
    </subcellularLocation>
</comment>
<dbReference type="PROSITE" id="PS01095">
    <property type="entry name" value="GH18_1"/>
    <property type="match status" value="1"/>
</dbReference>
<keyword evidence="9 22" id="KW-0732">Signal</keyword>
<reference evidence="24" key="2">
    <citation type="submission" date="2023-01" db="EMBL/GenBank/DDBJ databases">
        <authorList>
            <person name="Petersen C."/>
        </authorList>
    </citation>
    <scope>NUCLEOTIDE SEQUENCE</scope>
    <source>
        <strain evidence="24">IBT 15450</strain>
    </source>
</reference>
<comment type="function">
    <text evidence="18">GPI-anchored chitinase involved in the degradation of chitin, a component of the cell walls of fungi and exoskeletal elements of some animals (including worms and arthropods). Required to reshape the cell wall at the sites where cell wall remodeling and/or cell wall maturation actively take place such as sites of conidia formation.</text>
</comment>
<evidence type="ECO:0000313" key="25">
    <source>
        <dbReference type="Proteomes" id="UP001219568"/>
    </source>
</evidence>
<keyword evidence="6" id="KW-0964">Secreted</keyword>
<feature type="region of interest" description="Disordered" evidence="21">
    <location>
        <begin position="338"/>
        <end position="713"/>
    </location>
</feature>
<dbReference type="Pfam" id="PF00704">
    <property type="entry name" value="Glyco_hydro_18"/>
    <property type="match status" value="1"/>
</dbReference>
<evidence type="ECO:0000256" key="1">
    <source>
        <dbReference type="ARBA" id="ARBA00000822"/>
    </source>
</evidence>
<evidence type="ECO:0000256" key="14">
    <source>
        <dbReference type="ARBA" id="ARBA00023277"/>
    </source>
</evidence>
<dbReference type="GO" id="GO:0006032">
    <property type="term" value="P:chitin catabolic process"/>
    <property type="evidence" value="ECO:0007669"/>
    <property type="project" value="UniProtKB-KW"/>
</dbReference>
<keyword evidence="25" id="KW-1185">Reference proteome</keyword>
<keyword evidence="11" id="KW-0146">Chitin degradation</keyword>
<dbReference type="GO" id="GO:0005886">
    <property type="term" value="C:plasma membrane"/>
    <property type="evidence" value="ECO:0007669"/>
    <property type="project" value="UniProtKB-SubCell"/>
</dbReference>
<protein>
    <recommendedName>
        <fullName evidence="4">chitinase</fullName>
        <ecNumber evidence="4">3.2.1.14</ecNumber>
    </recommendedName>
</protein>
<accession>A0AAD6I6K3</accession>
<dbReference type="CDD" id="cd02877">
    <property type="entry name" value="GH18_hevamine_XipI_class_III"/>
    <property type="match status" value="1"/>
</dbReference>
<feature type="signal peptide" evidence="22">
    <location>
        <begin position="1"/>
        <end position="21"/>
    </location>
</feature>
<reference evidence="24" key="1">
    <citation type="journal article" date="2023" name="IMA Fungus">
        <title>Comparative genomic study of the Penicillium genus elucidates a diverse pangenome and 15 lateral gene transfer events.</title>
        <authorList>
            <person name="Petersen C."/>
            <person name="Sorensen T."/>
            <person name="Nielsen M.R."/>
            <person name="Sondergaard T.E."/>
            <person name="Sorensen J.L."/>
            <person name="Fitzpatrick D.A."/>
            <person name="Frisvad J.C."/>
            <person name="Nielsen K.L."/>
        </authorList>
    </citation>
    <scope>NUCLEOTIDE SEQUENCE</scope>
    <source>
        <strain evidence="24">IBT 15450</strain>
    </source>
</reference>
<dbReference type="InterPro" id="IPR017853">
    <property type="entry name" value="GH"/>
</dbReference>
<dbReference type="GO" id="GO:0098552">
    <property type="term" value="C:side of membrane"/>
    <property type="evidence" value="ECO:0007669"/>
    <property type="project" value="UniProtKB-KW"/>
</dbReference>
<keyword evidence="10 20" id="KW-0378">Hydrolase</keyword>
<proteinExistence type="inferred from homology"/>
<dbReference type="EC" id="3.2.1.14" evidence="4"/>
<keyword evidence="14" id="KW-0119">Carbohydrate metabolism</keyword>
<evidence type="ECO:0000256" key="8">
    <source>
        <dbReference type="ARBA" id="ARBA00022669"/>
    </source>
</evidence>
<evidence type="ECO:0000256" key="2">
    <source>
        <dbReference type="ARBA" id="ARBA00004191"/>
    </source>
</evidence>
<dbReference type="PANTHER" id="PTHR45708">
    <property type="entry name" value="ENDOCHITINASE"/>
    <property type="match status" value="1"/>
</dbReference>
<evidence type="ECO:0000256" key="3">
    <source>
        <dbReference type="ARBA" id="ARBA00004609"/>
    </source>
</evidence>
<gene>
    <name evidence="24" type="ORF">N7460_008867</name>
</gene>
<evidence type="ECO:0000256" key="9">
    <source>
        <dbReference type="ARBA" id="ARBA00022729"/>
    </source>
</evidence>
<feature type="compositionally biased region" description="Low complexity" evidence="21">
    <location>
        <begin position="338"/>
        <end position="572"/>
    </location>
</feature>
<dbReference type="GO" id="GO:0005576">
    <property type="term" value="C:extracellular region"/>
    <property type="evidence" value="ECO:0007669"/>
    <property type="project" value="TreeGrafter"/>
</dbReference>
<dbReference type="Gene3D" id="3.20.20.80">
    <property type="entry name" value="Glycosidases"/>
    <property type="match status" value="1"/>
</dbReference>
<keyword evidence="17" id="KW-0624">Polysaccharide degradation</keyword>
<dbReference type="GO" id="GO:0008843">
    <property type="term" value="F:endochitinase activity"/>
    <property type="evidence" value="ECO:0007669"/>
    <property type="project" value="UniProtKB-EC"/>
</dbReference>
<dbReference type="FunFam" id="3.20.20.80:FF:000150">
    <property type="entry name" value="Class III chitinase ChiA1"/>
    <property type="match status" value="1"/>
</dbReference>
<evidence type="ECO:0000256" key="18">
    <source>
        <dbReference type="ARBA" id="ARBA00024658"/>
    </source>
</evidence>
<evidence type="ECO:0000256" key="15">
    <source>
        <dbReference type="ARBA" id="ARBA00023288"/>
    </source>
</evidence>
<evidence type="ECO:0000259" key="23">
    <source>
        <dbReference type="PROSITE" id="PS51910"/>
    </source>
</evidence>
<keyword evidence="13" id="KW-0325">Glycoprotein</keyword>
<evidence type="ECO:0000256" key="4">
    <source>
        <dbReference type="ARBA" id="ARBA00012729"/>
    </source>
</evidence>
<dbReference type="InterPro" id="IPR050542">
    <property type="entry name" value="Glycosyl_Hydrlase18_Chitinase"/>
</dbReference>
<evidence type="ECO:0000256" key="5">
    <source>
        <dbReference type="ARBA" id="ARBA00022475"/>
    </source>
</evidence>
<keyword evidence="7" id="KW-0336">GPI-anchor</keyword>
<comment type="catalytic activity">
    <reaction evidence="1">
        <text>Random endo-hydrolysis of N-acetyl-beta-D-glucosaminide (1-&gt;4)-beta-linkages in chitin and chitodextrins.</text>
        <dbReference type="EC" id="3.2.1.14"/>
    </reaction>
</comment>
<dbReference type="Gene3D" id="2.160.20.80">
    <property type="entry name" value="E3 ubiquitin-protein ligase SopA"/>
    <property type="match status" value="1"/>
</dbReference>
<keyword evidence="15" id="KW-0449">Lipoprotein</keyword>
<dbReference type="AlphaFoldDB" id="A0AAD6I6K3"/>
<sequence length="872" mass="87364">MLTRTVAAVSALSLFASSAFAVDASLKNNVAVYYGQGSNQPRLRHFCDQTSNDIINLGFINEFPTAVNDWPGSNFANQCDGTVFDGTNLLSGCHQIWEDIPYCQELGKTVLLSIGGGSATDQYLKDDETAEWFADFLWHSFGPYDLANSLGYPRPFLTAGVDGFDFDIEYNGSVGWAAMINRLRSYYDQYPEQKMYISGAPQCPIPDAQLSDAIKNSVFDFIWVQFYNTAACSARNWVDGHGDFDFGQWVEVIEASANPDAKLYIGLPASSDAANEGYYLTPDEAEPLISTYMKMYPKHFGGVMLWEATAGDNNVIDGLTYTEHIKEILYSCAPPVVSSTATPTPSSTPIKSSTVPPSSSATPTSSPVASSTVSPSLSAAPSTTPSSAPSSSASPSASVSPSSPVGTVSPSGTPSATPSSPAGTVSPSSSVPVIPSGTPSVTPSSPAGTVSPSSSVPVIPSGTPSVTPSSPAGTVSPSSSVPVIPSGTPSVTPSSPAGTVSPSSSVPVIPSGTPSVTPSSPAGTVSPSGTPSVSPSGSASSSATSSTDCETSETPSASTPASSPASSPVASSGHPSHTITVTAPIGTPTPSSPVGPGSQSSSSSTPLVPGHSSSVTPSGSASSATSSATGAQSTGVQPTGAQSSGAQSSGAQSTGVQPTGAQSSGAQSSGAQSTGVQPTGAQSTGAQSSGVQPTGTGSSSDITITIPVTPTPLHTTSAETITTVIVTSYTSICPTGFTTITTTLTTYYCPGNTPATATATGSAAIGTGTVGVTAPTSGPATTSPSIPEGWTTTVTVCTSISSTPVAPVRTAKTSSTLAFRPSTVATNIPVVPTTTSNPEDVSPVYTGAASKANVTGLFGSLLAVALSMFVLL</sequence>
<dbReference type="Proteomes" id="UP001219568">
    <property type="component" value="Unassembled WGS sequence"/>
</dbReference>
<comment type="caution">
    <text evidence="24">The sequence shown here is derived from an EMBL/GenBank/DDBJ whole genome shotgun (WGS) entry which is preliminary data.</text>
</comment>
<evidence type="ECO:0000256" key="21">
    <source>
        <dbReference type="SAM" id="MobiDB-lite"/>
    </source>
</evidence>
<keyword evidence="12" id="KW-0472">Membrane</keyword>
<dbReference type="GO" id="GO:0008061">
    <property type="term" value="F:chitin binding"/>
    <property type="evidence" value="ECO:0007669"/>
    <property type="project" value="UniProtKB-KW"/>
</dbReference>
<comment type="similarity">
    <text evidence="19">Belongs to the glycosyl hydrolase 18 family. Chitinase class III subfamily.</text>
</comment>
<dbReference type="PANTHER" id="PTHR45708:SF47">
    <property type="entry name" value="ENDOCHITINASE A"/>
    <property type="match status" value="1"/>
</dbReference>
<evidence type="ECO:0000256" key="11">
    <source>
        <dbReference type="ARBA" id="ARBA00023024"/>
    </source>
</evidence>
<evidence type="ECO:0000256" key="22">
    <source>
        <dbReference type="SAM" id="SignalP"/>
    </source>
</evidence>
<organism evidence="24 25">
    <name type="scientific">Penicillium canescens</name>
    <dbReference type="NCBI Taxonomy" id="5083"/>
    <lineage>
        <taxon>Eukaryota</taxon>
        <taxon>Fungi</taxon>
        <taxon>Dikarya</taxon>
        <taxon>Ascomycota</taxon>
        <taxon>Pezizomycotina</taxon>
        <taxon>Eurotiomycetes</taxon>
        <taxon>Eurotiomycetidae</taxon>
        <taxon>Eurotiales</taxon>
        <taxon>Aspergillaceae</taxon>
        <taxon>Penicillium</taxon>
    </lineage>
</organism>
<evidence type="ECO:0000256" key="17">
    <source>
        <dbReference type="ARBA" id="ARBA00023326"/>
    </source>
</evidence>
<evidence type="ECO:0000313" key="24">
    <source>
        <dbReference type="EMBL" id="KAJ6034692.1"/>
    </source>
</evidence>
<dbReference type="InterPro" id="IPR001579">
    <property type="entry name" value="Glyco_hydro_18_chit_AS"/>
</dbReference>
<dbReference type="GO" id="GO:0000272">
    <property type="term" value="P:polysaccharide catabolic process"/>
    <property type="evidence" value="ECO:0007669"/>
    <property type="project" value="UniProtKB-KW"/>
</dbReference>
<evidence type="ECO:0000256" key="20">
    <source>
        <dbReference type="RuleBase" id="RU000489"/>
    </source>
</evidence>
<evidence type="ECO:0000256" key="10">
    <source>
        <dbReference type="ARBA" id="ARBA00022801"/>
    </source>
</evidence>
<feature type="compositionally biased region" description="Polar residues" evidence="21">
    <location>
        <begin position="674"/>
        <end position="693"/>
    </location>
</feature>
<keyword evidence="6" id="KW-0134">Cell wall</keyword>
<dbReference type="PROSITE" id="PS51910">
    <property type="entry name" value="GH18_2"/>
    <property type="match status" value="1"/>
</dbReference>
<dbReference type="InterPro" id="IPR045321">
    <property type="entry name" value="Cts1-like"/>
</dbReference>
<dbReference type="EMBL" id="JAQJZL010000010">
    <property type="protein sequence ID" value="KAJ6034692.1"/>
    <property type="molecule type" value="Genomic_DNA"/>
</dbReference>
<evidence type="ECO:0000256" key="13">
    <source>
        <dbReference type="ARBA" id="ARBA00023180"/>
    </source>
</evidence>
<evidence type="ECO:0000256" key="6">
    <source>
        <dbReference type="ARBA" id="ARBA00022512"/>
    </source>
</evidence>
<dbReference type="SUPFAM" id="SSF51445">
    <property type="entry name" value="(Trans)glycosidases"/>
    <property type="match status" value="1"/>
</dbReference>
<keyword evidence="16 20" id="KW-0326">Glycosidase</keyword>
<feature type="compositionally biased region" description="Low complexity" evidence="21">
    <location>
        <begin position="694"/>
        <end position="713"/>
    </location>
</feature>
<dbReference type="InterPro" id="IPR001223">
    <property type="entry name" value="Glyco_hydro18_cat"/>
</dbReference>
<feature type="chain" id="PRO_5042024239" description="chitinase" evidence="22">
    <location>
        <begin position="22"/>
        <end position="872"/>
    </location>
</feature>
<evidence type="ECO:0000256" key="7">
    <source>
        <dbReference type="ARBA" id="ARBA00022622"/>
    </source>
</evidence>
<keyword evidence="8" id="KW-0147">Chitin-binding</keyword>
<keyword evidence="5" id="KW-1003">Cell membrane</keyword>